<comment type="caution">
    <text evidence="1">The sequence shown here is derived from an EMBL/GenBank/DDBJ whole genome shotgun (WGS) entry which is preliminary data.</text>
</comment>
<organism evidence="1 2">
    <name type="scientific">Pomacea canaliculata</name>
    <name type="common">Golden apple snail</name>
    <dbReference type="NCBI Taxonomy" id="400727"/>
    <lineage>
        <taxon>Eukaryota</taxon>
        <taxon>Metazoa</taxon>
        <taxon>Spiralia</taxon>
        <taxon>Lophotrochozoa</taxon>
        <taxon>Mollusca</taxon>
        <taxon>Gastropoda</taxon>
        <taxon>Caenogastropoda</taxon>
        <taxon>Architaenioglossa</taxon>
        <taxon>Ampullarioidea</taxon>
        <taxon>Ampullariidae</taxon>
        <taxon>Pomacea</taxon>
    </lineage>
</organism>
<protein>
    <submittedName>
        <fullName evidence="1">Uncharacterized protein</fullName>
    </submittedName>
</protein>
<dbReference type="Proteomes" id="UP000245119">
    <property type="component" value="Linkage Group LG4"/>
</dbReference>
<dbReference type="EMBL" id="PZQS01000004">
    <property type="protein sequence ID" value="PVD32622.1"/>
    <property type="molecule type" value="Genomic_DNA"/>
</dbReference>
<gene>
    <name evidence="1" type="ORF">C0Q70_08065</name>
</gene>
<sequence length="174" mass="19100">MADSFAPCFRPCAEEPCREGIQSCRDANSFSTNSRGIVRCCMPGYAINSVSSSFVNGHLVDICTCTRTGSGGFLSSFMGLDNTGQVMISSGNGGAQVYPSARGSTVNMTEVREKWRQMGEGWKQWGQQFGNNFRTWGQNFARSMHHTGRELARSLTGTLHNTLQRTLGSLFKSF</sequence>
<reference evidence="1 2" key="1">
    <citation type="submission" date="2018-04" db="EMBL/GenBank/DDBJ databases">
        <title>The genome of golden apple snail Pomacea canaliculata provides insight into stress tolerance and invasive adaptation.</title>
        <authorList>
            <person name="Liu C."/>
            <person name="Liu B."/>
            <person name="Ren Y."/>
            <person name="Zhang Y."/>
            <person name="Wang H."/>
            <person name="Li S."/>
            <person name="Jiang F."/>
            <person name="Yin L."/>
            <person name="Zhang G."/>
            <person name="Qian W."/>
            <person name="Fan W."/>
        </authorList>
    </citation>
    <scope>NUCLEOTIDE SEQUENCE [LARGE SCALE GENOMIC DNA]</scope>
    <source>
        <strain evidence="1">SZHN2017</strain>
        <tissue evidence="1">Muscle</tissue>
    </source>
</reference>
<name>A0A2T7PGT5_POMCA</name>
<evidence type="ECO:0000313" key="2">
    <source>
        <dbReference type="Proteomes" id="UP000245119"/>
    </source>
</evidence>
<evidence type="ECO:0000313" key="1">
    <source>
        <dbReference type="EMBL" id="PVD32622.1"/>
    </source>
</evidence>
<proteinExistence type="predicted"/>
<dbReference type="AlphaFoldDB" id="A0A2T7PGT5"/>
<keyword evidence="2" id="KW-1185">Reference proteome</keyword>
<accession>A0A2T7PGT5</accession>